<keyword evidence="1" id="KW-1133">Transmembrane helix</keyword>
<dbReference type="RefSeq" id="WP_054766338.1">
    <property type="nucleotide sequence ID" value="NZ_CAJFZW010000014.1"/>
</dbReference>
<feature type="transmembrane region" description="Helical" evidence="1">
    <location>
        <begin position="32"/>
        <end position="54"/>
    </location>
</feature>
<name>A0A7W9C3Z6_9CAUL</name>
<keyword evidence="1" id="KW-0472">Membrane</keyword>
<evidence type="ECO:0000313" key="2">
    <source>
        <dbReference type="EMBL" id="MBB5738590.1"/>
    </source>
</evidence>
<proteinExistence type="predicted"/>
<evidence type="ECO:0000313" key="3">
    <source>
        <dbReference type="Proteomes" id="UP000527324"/>
    </source>
</evidence>
<dbReference type="AlphaFoldDB" id="A0A7W9C3Z6"/>
<evidence type="ECO:0000256" key="1">
    <source>
        <dbReference type="SAM" id="Phobius"/>
    </source>
</evidence>
<sequence length="60" mass="5813">MPSPGLLLTIGATSAFLALCLALGLGLLSPKRFAQSVAGGACGIALVVAGSWMMEGGAHG</sequence>
<keyword evidence="3" id="KW-1185">Reference proteome</keyword>
<comment type="caution">
    <text evidence="2">The sequence shown here is derived from an EMBL/GenBank/DDBJ whole genome shotgun (WGS) entry which is preliminary data.</text>
</comment>
<keyword evidence="1" id="KW-0812">Transmembrane</keyword>
<dbReference type="Proteomes" id="UP000527324">
    <property type="component" value="Unassembled WGS sequence"/>
</dbReference>
<reference evidence="2 3" key="1">
    <citation type="submission" date="2020-08" db="EMBL/GenBank/DDBJ databases">
        <title>Genomic Encyclopedia of Type Strains, Phase IV (KMG-IV): sequencing the most valuable type-strain genomes for metagenomic binning, comparative biology and taxonomic classification.</title>
        <authorList>
            <person name="Goeker M."/>
        </authorList>
    </citation>
    <scope>NUCLEOTIDE SEQUENCE [LARGE SCALE GENOMIC DNA]</scope>
    <source>
        <strain evidence="2 3">DSM 4731</strain>
    </source>
</reference>
<gene>
    <name evidence="2" type="ORF">GGQ93_000281</name>
</gene>
<protein>
    <submittedName>
        <fullName evidence="2">Uncharacterized protein</fullName>
    </submittedName>
</protein>
<organism evidence="2 3">
    <name type="scientific">Brevundimonas aurantiaca</name>
    <dbReference type="NCBI Taxonomy" id="74316"/>
    <lineage>
        <taxon>Bacteria</taxon>
        <taxon>Pseudomonadati</taxon>
        <taxon>Pseudomonadota</taxon>
        <taxon>Alphaproteobacteria</taxon>
        <taxon>Caulobacterales</taxon>
        <taxon>Caulobacteraceae</taxon>
        <taxon>Brevundimonas</taxon>
    </lineage>
</organism>
<dbReference type="EMBL" id="JACHOQ010000001">
    <property type="protein sequence ID" value="MBB5738590.1"/>
    <property type="molecule type" value="Genomic_DNA"/>
</dbReference>
<accession>A0A7W9C3Z6</accession>